<dbReference type="Pfam" id="PF01425">
    <property type="entry name" value="Amidase"/>
    <property type="match status" value="1"/>
</dbReference>
<dbReference type="RefSeq" id="WP_319842904.1">
    <property type="nucleotide sequence ID" value="NZ_JAXAFJ010000001.1"/>
</dbReference>
<feature type="region of interest" description="Disordered" evidence="2">
    <location>
        <begin position="130"/>
        <end position="155"/>
    </location>
</feature>
<comment type="caution">
    <text evidence="4">The sequence shown here is derived from an EMBL/GenBank/DDBJ whole genome shotgun (WGS) entry which is preliminary data.</text>
</comment>
<evidence type="ECO:0000256" key="1">
    <source>
        <dbReference type="ARBA" id="ARBA00009199"/>
    </source>
</evidence>
<comment type="similarity">
    <text evidence="1">Belongs to the amidase family.</text>
</comment>
<dbReference type="InterPro" id="IPR023631">
    <property type="entry name" value="Amidase_dom"/>
</dbReference>
<feature type="domain" description="Amidase" evidence="3">
    <location>
        <begin position="31"/>
        <end position="423"/>
    </location>
</feature>
<name>A0ABU4RIX7_9HYPH</name>
<keyword evidence="5" id="KW-1185">Reference proteome</keyword>
<accession>A0ABU4RIX7</accession>
<protein>
    <submittedName>
        <fullName evidence="4">Amidase</fullName>
    </submittedName>
</protein>
<dbReference type="EMBL" id="JAXAFJ010000001">
    <property type="protein sequence ID" value="MDX6804787.1"/>
    <property type="molecule type" value="Genomic_DNA"/>
</dbReference>
<reference evidence="4 5" key="1">
    <citation type="submission" date="2023-11" db="EMBL/GenBank/DDBJ databases">
        <authorList>
            <person name="Bao R."/>
        </authorList>
    </citation>
    <scope>NUCLEOTIDE SEQUENCE [LARGE SCALE GENOMIC DNA]</scope>
    <source>
        <strain evidence="4 5">PJ23</strain>
    </source>
</reference>
<dbReference type="SUPFAM" id="SSF75304">
    <property type="entry name" value="Amidase signature (AS) enzymes"/>
    <property type="match status" value="1"/>
</dbReference>
<dbReference type="PANTHER" id="PTHR11895:SF151">
    <property type="entry name" value="GLUTAMYL-TRNA(GLN) AMIDOTRANSFERASE SUBUNIT A"/>
    <property type="match status" value="1"/>
</dbReference>
<proteinExistence type="inferred from homology"/>
<organism evidence="4 5">
    <name type="scientific">Terrihabitans rhizophilus</name>
    <dbReference type="NCBI Taxonomy" id="3092662"/>
    <lineage>
        <taxon>Bacteria</taxon>
        <taxon>Pseudomonadati</taxon>
        <taxon>Pseudomonadota</taxon>
        <taxon>Alphaproteobacteria</taxon>
        <taxon>Hyphomicrobiales</taxon>
        <taxon>Terrihabitans</taxon>
    </lineage>
</organism>
<evidence type="ECO:0000313" key="5">
    <source>
        <dbReference type="Proteomes" id="UP001274321"/>
    </source>
</evidence>
<evidence type="ECO:0000256" key="2">
    <source>
        <dbReference type="SAM" id="MobiDB-lite"/>
    </source>
</evidence>
<dbReference type="InterPro" id="IPR000120">
    <property type="entry name" value="Amidase"/>
</dbReference>
<sequence>MNVQSRIGAESLTALDARCQIEDGTLTASHLLEACLERIDARDDAVKAWVHIDRDGARRTARELDAGPSRGLLHGIPFGVKDIIDTWDQPATYGSPIYKGHQPPWDGSTAALPRAAGAVLLGKTVTTEFANRHPGPTMNPHNPEHTPGGSSSGSAAAVADHQVPLAIGTQTGGSVIRPSAYCGAYGYKPSLQHFGNAGVRTNTASFDTVGIMARSVGDLALFRAVLSETPYKAPEPEAVSRPRIAFCRTPHWDQTLPETHAAMDETQKALTASGAEVFELQLPDFFDGLNRAHKIVCGFESVRNYSDELRRNPDKVSQDFMKERVEVGWASSLQDFREALRLGIRARTWLDAAMADGKIDAILTPPATGEAPHGLRTTGTAIMNFIWTHCYMPAVTLPRFKGPNGLPVGVQFVGRRHEDTRLLSLAAWADATLMNRAEAL</sequence>
<gene>
    <name evidence="4" type="ORF">SCD90_01810</name>
</gene>
<dbReference type="Gene3D" id="3.90.1300.10">
    <property type="entry name" value="Amidase signature (AS) domain"/>
    <property type="match status" value="1"/>
</dbReference>
<evidence type="ECO:0000313" key="4">
    <source>
        <dbReference type="EMBL" id="MDX6804787.1"/>
    </source>
</evidence>
<dbReference type="InterPro" id="IPR036928">
    <property type="entry name" value="AS_sf"/>
</dbReference>
<dbReference type="PANTHER" id="PTHR11895">
    <property type="entry name" value="TRANSAMIDASE"/>
    <property type="match status" value="1"/>
</dbReference>
<dbReference type="Proteomes" id="UP001274321">
    <property type="component" value="Unassembled WGS sequence"/>
</dbReference>
<evidence type="ECO:0000259" key="3">
    <source>
        <dbReference type="Pfam" id="PF01425"/>
    </source>
</evidence>